<dbReference type="PANTHER" id="PTHR45589">
    <property type="entry name" value="WD REPEAT DOMAIN 62, ISOFORM G"/>
    <property type="match status" value="1"/>
</dbReference>
<dbReference type="AlphaFoldDB" id="A0AAV9B2J5"/>
<organism evidence="1 2">
    <name type="scientific">Acorus gramineus</name>
    <name type="common">Dwarf sweet flag</name>
    <dbReference type="NCBI Taxonomy" id="55184"/>
    <lineage>
        <taxon>Eukaryota</taxon>
        <taxon>Viridiplantae</taxon>
        <taxon>Streptophyta</taxon>
        <taxon>Embryophyta</taxon>
        <taxon>Tracheophyta</taxon>
        <taxon>Spermatophyta</taxon>
        <taxon>Magnoliopsida</taxon>
        <taxon>Liliopsida</taxon>
        <taxon>Acoraceae</taxon>
        <taxon>Acorus</taxon>
    </lineage>
</organism>
<comment type="caution">
    <text evidence="1">The sequence shown here is derived from an EMBL/GenBank/DDBJ whole genome shotgun (WGS) entry which is preliminary data.</text>
</comment>
<accession>A0AAV9B2J5</accession>
<dbReference type="PANTHER" id="PTHR45589:SF1">
    <property type="entry name" value="WD REPEAT DOMAIN 62, ISOFORM G"/>
    <property type="match status" value="1"/>
</dbReference>
<dbReference type="InterPro" id="IPR052779">
    <property type="entry name" value="WDR62"/>
</dbReference>
<keyword evidence="2" id="KW-1185">Reference proteome</keyword>
<proteinExistence type="predicted"/>
<protein>
    <submittedName>
        <fullName evidence="1">Uncharacterized protein</fullName>
    </submittedName>
</protein>
<evidence type="ECO:0000313" key="1">
    <source>
        <dbReference type="EMBL" id="KAK1270928.1"/>
    </source>
</evidence>
<dbReference type="Proteomes" id="UP001179952">
    <property type="component" value="Unassembled WGS sequence"/>
</dbReference>
<sequence>MVGSLCVAMVREKVGDQGFFSDPMKPKRRPPQPLPKLELEEVVGLTTKNASGLASDPSTGVCAYVAGCVAVVFAVDSGARSYLMVSSRPPKPLSCVTLSRGGGGGYVAAGEMQVGG</sequence>
<reference evidence="1" key="1">
    <citation type="journal article" date="2023" name="Nat. Commun.">
        <title>Diploid and tetraploid genomes of Acorus and the evolution of monocots.</title>
        <authorList>
            <person name="Ma L."/>
            <person name="Liu K.W."/>
            <person name="Li Z."/>
            <person name="Hsiao Y.Y."/>
            <person name="Qi Y."/>
            <person name="Fu T."/>
            <person name="Tang G.D."/>
            <person name="Zhang D."/>
            <person name="Sun W.H."/>
            <person name="Liu D.K."/>
            <person name="Li Y."/>
            <person name="Chen G.Z."/>
            <person name="Liu X.D."/>
            <person name="Liao X.Y."/>
            <person name="Jiang Y.T."/>
            <person name="Yu X."/>
            <person name="Hao Y."/>
            <person name="Huang J."/>
            <person name="Zhao X.W."/>
            <person name="Ke S."/>
            <person name="Chen Y.Y."/>
            <person name="Wu W.L."/>
            <person name="Hsu J.L."/>
            <person name="Lin Y.F."/>
            <person name="Huang M.D."/>
            <person name="Li C.Y."/>
            <person name="Huang L."/>
            <person name="Wang Z.W."/>
            <person name="Zhao X."/>
            <person name="Zhong W.Y."/>
            <person name="Peng D.H."/>
            <person name="Ahmad S."/>
            <person name="Lan S."/>
            <person name="Zhang J.S."/>
            <person name="Tsai W.C."/>
            <person name="Van de Peer Y."/>
            <person name="Liu Z.J."/>
        </authorList>
    </citation>
    <scope>NUCLEOTIDE SEQUENCE</scope>
    <source>
        <strain evidence="1">SCP</strain>
    </source>
</reference>
<dbReference type="EMBL" id="JAUJYN010000005">
    <property type="protein sequence ID" value="KAK1270928.1"/>
    <property type="molecule type" value="Genomic_DNA"/>
</dbReference>
<name>A0AAV9B2J5_ACOGR</name>
<reference evidence="1" key="2">
    <citation type="submission" date="2023-06" db="EMBL/GenBank/DDBJ databases">
        <authorList>
            <person name="Ma L."/>
            <person name="Liu K.-W."/>
            <person name="Li Z."/>
            <person name="Hsiao Y.-Y."/>
            <person name="Qi Y."/>
            <person name="Fu T."/>
            <person name="Tang G."/>
            <person name="Zhang D."/>
            <person name="Sun W.-H."/>
            <person name="Liu D.-K."/>
            <person name="Li Y."/>
            <person name="Chen G.-Z."/>
            <person name="Liu X.-D."/>
            <person name="Liao X.-Y."/>
            <person name="Jiang Y.-T."/>
            <person name="Yu X."/>
            <person name="Hao Y."/>
            <person name="Huang J."/>
            <person name="Zhao X.-W."/>
            <person name="Ke S."/>
            <person name="Chen Y.-Y."/>
            <person name="Wu W.-L."/>
            <person name="Hsu J.-L."/>
            <person name="Lin Y.-F."/>
            <person name="Huang M.-D."/>
            <person name="Li C.-Y."/>
            <person name="Huang L."/>
            <person name="Wang Z.-W."/>
            <person name="Zhao X."/>
            <person name="Zhong W.-Y."/>
            <person name="Peng D.-H."/>
            <person name="Ahmad S."/>
            <person name="Lan S."/>
            <person name="Zhang J.-S."/>
            <person name="Tsai W.-C."/>
            <person name="Van De Peer Y."/>
            <person name="Liu Z.-J."/>
        </authorList>
    </citation>
    <scope>NUCLEOTIDE SEQUENCE</scope>
    <source>
        <strain evidence="1">SCP</strain>
        <tissue evidence="1">Leaves</tissue>
    </source>
</reference>
<evidence type="ECO:0000313" key="2">
    <source>
        <dbReference type="Proteomes" id="UP001179952"/>
    </source>
</evidence>
<gene>
    <name evidence="1" type="ORF">QJS04_geneDACA007598</name>
</gene>